<dbReference type="Pfam" id="PF25791">
    <property type="entry name" value="WHD_BREX_BrxC"/>
    <property type="match status" value="1"/>
</dbReference>
<dbReference type="EMBL" id="BTPE01000001">
    <property type="protein sequence ID" value="GMQ31922.1"/>
    <property type="molecule type" value="Genomic_DNA"/>
</dbReference>
<dbReference type="NCBIfam" id="NF033441">
    <property type="entry name" value="BREX_BrxC"/>
    <property type="match status" value="1"/>
</dbReference>
<proteinExistence type="predicted"/>
<dbReference type="Proteomes" id="UP001307705">
    <property type="component" value="Unassembled WGS sequence"/>
</dbReference>
<dbReference type="SUPFAM" id="SSF52540">
    <property type="entry name" value="P-loop containing nucleoside triphosphate hydrolases"/>
    <property type="match status" value="1"/>
</dbReference>
<evidence type="ECO:0000256" key="1">
    <source>
        <dbReference type="SAM" id="Coils"/>
    </source>
</evidence>
<keyword evidence="4" id="KW-1185">Reference proteome</keyword>
<comment type="caution">
    <text evidence="3">The sequence shown here is derived from an EMBL/GenBank/DDBJ whole genome shotgun (WGS) entry which is preliminary data.</text>
</comment>
<reference evidence="3 4" key="1">
    <citation type="submission" date="2023-08" db="EMBL/GenBank/DDBJ databases">
        <title>Draft genome sequence of Algoriphagus taiwanensis.</title>
        <authorList>
            <person name="Takatani N."/>
            <person name="Hosokawa M."/>
            <person name="Sawabe T."/>
        </authorList>
    </citation>
    <scope>NUCLEOTIDE SEQUENCE [LARGE SCALE GENOMIC DNA]</scope>
    <source>
        <strain evidence="3 4">JCM 19755</strain>
    </source>
</reference>
<dbReference type="InterPro" id="IPR058038">
    <property type="entry name" value="BREX_BrxC_wHTH"/>
</dbReference>
<evidence type="ECO:0000259" key="2">
    <source>
        <dbReference type="Pfam" id="PF25791"/>
    </source>
</evidence>
<name>A0ABQ6PVE2_9BACT</name>
<sequence>MSDMIINEIFEKDIDREINSAVVVSNQKKETVNQEIKEYIFTDEILEHLYTLLDTVLNKRSGKTGIWINGYYGSGKSHFIKYAHYCLSKDTSAEAFEHFAQAAAKYDTTKAGNLETITVSNIKLLEKKVNSIEVEDILFNVEDVTSDDQYKQRLTRVFLDMLNKTRGYNANDIPLAILFEKPLDKKGKLGEFKQLVAEELGHEDWTSEAANIAAFELENVLELGKRLVPEMDIKALHTKLTEPESFKIDIEGVLIPELKDYLKDRDPNYRLLFLVDEISQYIGTNKEILLNFQNIIERVSQDLNNQVWIACTAQQTLEEVSESIDGVEDTKDEFGKILGRFDTRISLQSNDASYITQKRILDKNSKGIEALGKIYRENTDYIQNQFKIQHELYKGYVDLASFELAYPFVPYQFKLISHVFEAFQNLGYVIKQVKDNERSLLGITHFTVKQNAKLPVGEFISFDKFYNQQLEQNLTQRGQRAISNALQLPYVQNNEFALRVVKTLFMISNLPDSIKVTFPSNVDHLTILMMDTLDQNKLQLQTKIKEVVDRLVEESIIREEKGAYFFFNEDEIDVQNYIKNQSLSLEDRWTEFDNIFRRITNLGNKHSFGINDFKISYWVDDKEIFRNGDFKIKILFTDKADYHVKALQNSSMDMMVGVSLWFMADKELQRDFEWYVRTKKFFAFNSDSAIGERARTIDNFKVRNDALRLKIEKKFNDKFAETDYILGQRVVDSSEINGSTPPDRLKNAITKHLERVYHKNQIAQSYVKSQQELRDLMKRGVQASLELDAVETEVNDFITLRGDEVSVDDLIKHFEKEPFGWKFEAVLQAIWQLEAKKKREFVYHNTPRYPAKDFIEQAMKTSERVKCIVRAGEEIPQSVLDEVQDHFKLIFNKDLPKSSNGNELFDYLKKEINQYYHSFEREEDTFYGSYPFGNAFHDLRKKLDDLQGARDPKSLFRRLSDQRQELKHAFDLAKGMADIMSRAKPEYDAIRDFYKNNQENIRELGPDSIERSEKIGEFLLSDDPRQELRHIIKAYKELKEDLKSHLDQVREQVLNEYDRIFDELEAEAQSLQVSESNVYASREATLDRIKKIQSITQLKLKQSESSSFKQDELEKIIRFASKKKTETGSGMLVNEPQEYYLTRVKARITTESELEEYLQQIRKEMSEMLRNNKTILIK</sequence>
<feature type="coiled-coil region" evidence="1">
    <location>
        <begin position="1025"/>
        <end position="1074"/>
    </location>
</feature>
<evidence type="ECO:0000313" key="3">
    <source>
        <dbReference type="EMBL" id="GMQ31922.1"/>
    </source>
</evidence>
<organism evidence="3 4">
    <name type="scientific">Algoriphagus taiwanensis</name>
    <dbReference type="NCBI Taxonomy" id="1445656"/>
    <lineage>
        <taxon>Bacteria</taxon>
        <taxon>Pseudomonadati</taxon>
        <taxon>Bacteroidota</taxon>
        <taxon>Cytophagia</taxon>
        <taxon>Cytophagales</taxon>
        <taxon>Cyclobacteriaceae</taxon>
        <taxon>Algoriphagus</taxon>
    </lineage>
</organism>
<evidence type="ECO:0000313" key="4">
    <source>
        <dbReference type="Proteomes" id="UP001307705"/>
    </source>
</evidence>
<dbReference type="InterPro" id="IPR047679">
    <property type="entry name" value="BREX_BrxC"/>
</dbReference>
<dbReference type="InterPro" id="IPR027417">
    <property type="entry name" value="P-loop_NTPase"/>
</dbReference>
<dbReference type="RefSeq" id="WP_338226771.1">
    <property type="nucleotide sequence ID" value="NZ_BTPE01000001.1"/>
</dbReference>
<feature type="domain" description="Probable ATP-binding protein BrxC winged helix-turn-helix" evidence="2">
    <location>
        <begin position="763"/>
        <end position="868"/>
    </location>
</feature>
<accession>A0ABQ6PVE2</accession>
<protein>
    <submittedName>
        <fullName evidence="3">BREX system P-loop protein BrxC</fullName>
    </submittedName>
</protein>
<keyword evidence="1" id="KW-0175">Coiled coil</keyword>
<gene>
    <name evidence="3" type="primary">brxC_1</name>
    <name evidence="3" type="ORF">Ataiwa_01940</name>
</gene>